<evidence type="ECO:0000313" key="3">
    <source>
        <dbReference type="Proteomes" id="UP001147747"/>
    </source>
</evidence>
<feature type="compositionally biased region" description="Polar residues" evidence="1">
    <location>
        <begin position="1"/>
        <end position="13"/>
    </location>
</feature>
<reference evidence="2" key="1">
    <citation type="submission" date="2022-12" db="EMBL/GenBank/DDBJ databases">
        <authorList>
            <person name="Petersen C."/>
        </authorList>
    </citation>
    <scope>NUCLEOTIDE SEQUENCE</scope>
    <source>
        <strain evidence="2">IBT 29677</strain>
    </source>
</reference>
<dbReference type="EMBL" id="JAPZBU010000011">
    <property type="protein sequence ID" value="KAJ5378699.1"/>
    <property type="molecule type" value="Genomic_DNA"/>
</dbReference>
<feature type="region of interest" description="Disordered" evidence="1">
    <location>
        <begin position="199"/>
        <end position="244"/>
    </location>
</feature>
<accession>A0A9W9VFB0</accession>
<dbReference type="AlphaFoldDB" id="A0A9W9VFB0"/>
<feature type="compositionally biased region" description="Polar residues" evidence="1">
    <location>
        <begin position="234"/>
        <end position="244"/>
    </location>
</feature>
<keyword evidence="3" id="KW-1185">Reference proteome</keyword>
<organism evidence="2 3">
    <name type="scientific">Penicillium cosmopolitanum</name>
    <dbReference type="NCBI Taxonomy" id="1131564"/>
    <lineage>
        <taxon>Eukaryota</taxon>
        <taxon>Fungi</taxon>
        <taxon>Dikarya</taxon>
        <taxon>Ascomycota</taxon>
        <taxon>Pezizomycotina</taxon>
        <taxon>Eurotiomycetes</taxon>
        <taxon>Eurotiomycetidae</taxon>
        <taxon>Eurotiales</taxon>
        <taxon>Aspergillaceae</taxon>
        <taxon>Penicillium</taxon>
    </lineage>
</organism>
<dbReference type="GeneID" id="81375435"/>
<sequence>MSNTVTRDSTPSKSDAALQRGNRKRSFTESDDEYEAYLEERARKRKSPPEPALWCPFTDNFFNDMATIIARDFPITQFAERHNCEKRDVLHALHAVVMDPLRRSQPWYEGMSVSENAQILISNWRAPPYIPSPSGLPGVVVGSQDLPILIADDSPQPSSPSGTSEIYGIGPGKTSLGGFERNPKDQLAAVLRAFEKGSPGCKKERYDSLTPSVDGSARSAPAALGIVPPIEQSEPASGSGTHAR</sequence>
<dbReference type="Proteomes" id="UP001147747">
    <property type="component" value="Unassembled WGS sequence"/>
</dbReference>
<feature type="region of interest" description="Disordered" evidence="1">
    <location>
        <begin position="1"/>
        <end position="32"/>
    </location>
</feature>
<evidence type="ECO:0000256" key="1">
    <source>
        <dbReference type="SAM" id="MobiDB-lite"/>
    </source>
</evidence>
<name>A0A9W9VFB0_9EURO</name>
<dbReference type="RefSeq" id="XP_056482485.1">
    <property type="nucleotide sequence ID" value="XM_056636455.1"/>
</dbReference>
<comment type="caution">
    <text evidence="2">The sequence shown here is derived from an EMBL/GenBank/DDBJ whole genome shotgun (WGS) entry which is preliminary data.</text>
</comment>
<protein>
    <submittedName>
        <fullName evidence="2">Uncharacterized protein</fullName>
    </submittedName>
</protein>
<reference evidence="2" key="2">
    <citation type="journal article" date="2023" name="IMA Fungus">
        <title>Comparative genomic study of the Penicillium genus elucidates a diverse pangenome and 15 lateral gene transfer events.</title>
        <authorList>
            <person name="Petersen C."/>
            <person name="Sorensen T."/>
            <person name="Nielsen M.R."/>
            <person name="Sondergaard T.E."/>
            <person name="Sorensen J.L."/>
            <person name="Fitzpatrick D.A."/>
            <person name="Frisvad J.C."/>
            <person name="Nielsen K.L."/>
        </authorList>
    </citation>
    <scope>NUCLEOTIDE SEQUENCE</scope>
    <source>
        <strain evidence="2">IBT 29677</strain>
    </source>
</reference>
<dbReference type="OrthoDB" id="4365520at2759"/>
<proteinExistence type="predicted"/>
<evidence type="ECO:0000313" key="2">
    <source>
        <dbReference type="EMBL" id="KAJ5378699.1"/>
    </source>
</evidence>
<gene>
    <name evidence="2" type="ORF">N7509_011818</name>
</gene>
<feature type="region of interest" description="Disordered" evidence="1">
    <location>
        <begin position="153"/>
        <end position="181"/>
    </location>
</feature>
<feature type="compositionally biased region" description="Polar residues" evidence="1">
    <location>
        <begin position="155"/>
        <end position="164"/>
    </location>
</feature>